<accession>A0ACB8DFY1</accession>
<name>A0ACB8DFY1_DERSI</name>
<organism evidence="1 2">
    <name type="scientific">Dermacentor silvarum</name>
    <name type="common">Tick</name>
    <dbReference type="NCBI Taxonomy" id="543639"/>
    <lineage>
        <taxon>Eukaryota</taxon>
        <taxon>Metazoa</taxon>
        <taxon>Ecdysozoa</taxon>
        <taxon>Arthropoda</taxon>
        <taxon>Chelicerata</taxon>
        <taxon>Arachnida</taxon>
        <taxon>Acari</taxon>
        <taxon>Parasitiformes</taxon>
        <taxon>Ixodida</taxon>
        <taxon>Ixodoidea</taxon>
        <taxon>Ixodidae</taxon>
        <taxon>Rhipicephalinae</taxon>
        <taxon>Dermacentor</taxon>
    </lineage>
</organism>
<proteinExistence type="predicted"/>
<dbReference type="EMBL" id="CM023471">
    <property type="protein sequence ID" value="KAH7967026.1"/>
    <property type="molecule type" value="Genomic_DNA"/>
</dbReference>
<sequence length="387" mass="42873">MPSKYTMPPALVFALMLACASTATKAAATCDLAKVHACYEDIMDSVPLFFASRAQHGDAAVTFCSHYWEYSSCSGKAETKACRGEELVDRMERFYREVSAELCGDSQHRLLKSFEVVGDCSPLDVIRQCATQPLDVFFRNGSTATACSALKGELVRCLSEPASVCGRPVERAGLATRSIAAFLRWYGCRDAAEAQPTTSPRPVDPFLEECPFQLHEMCMAQSMDVARALLLFYGQPHRKLSKFYEELCGAEPAPCQPQDGLDKCTRKQRDTMHRFHLAMVAAQQTLCTAPPALLANLTATSSCWDEKMFRECTLGDSSKPLGRHLLGVARTDEQCRLLRSSWSGCLERSYSRLRRCEETPDVQGARGLLLDFLDRLQPCADGAKARK</sequence>
<gene>
    <name evidence="1" type="ORF">HPB49_021496</name>
</gene>
<protein>
    <submittedName>
        <fullName evidence="1">Uncharacterized protein</fullName>
    </submittedName>
</protein>
<comment type="caution">
    <text evidence="1">The sequence shown here is derived from an EMBL/GenBank/DDBJ whole genome shotgun (WGS) entry which is preliminary data.</text>
</comment>
<keyword evidence="2" id="KW-1185">Reference proteome</keyword>
<reference evidence="1" key="1">
    <citation type="submission" date="2020-05" db="EMBL/GenBank/DDBJ databases">
        <title>Large-scale comparative analyses of tick genomes elucidate their genetic diversity and vector capacities.</title>
        <authorList>
            <person name="Jia N."/>
            <person name="Wang J."/>
            <person name="Shi W."/>
            <person name="Du L."/>
            <person name="Sun Y."/>
            <person name="Zhan W."/>
            <person name="Jiang J."/>
            <person name="Wang Q."/>
            <person name="Zhang B."/>
            <person name="Ji P."/>
            <person name="Sakyi L.B."/>
            <person name="Cui X."/>
            <person name="Yuan T."/>
            <person name="Jiang B."/>
            <person name="Yang W."/>
            <person name="Lam T.T.-Y."/>
            <person name="Chang Q."/>
            <person name="Ding S."/>
            <person name="Wang X."/>
            <person name="Zhu J."/>
            <person name="Ruan X."/>
            <person name="Zhao L."/>
            <person name="Wei J."/>
            <person name="Que T."/>
            <person name="Du C."/>
            <person name="Cheng J."/>
            <person name="Dai P."/>
            <person name="Han X."/>
            <person name="Huang E."/>
            <person name="Gao Y."/>
            <person name="Liu J."/>
            <person name="Shao H."/>
            <person name="Ye R."/>
            <person name="Li L."/>
            <person name="Wei W."/>
            <person name="Wang X."/>
            <person name="Wang C."/>
            <person name="Yang T."/>
            <person name="Huo Q."/>
            <person name="Li W."/>
            <person name="Guo W."/>
            <person name="Chen H."/>
            <person name="Zhou L."/>
            <person name="Ni X."/>
            <person name="Tian J."/>
            <person name="Zhou Y."/>
            <person name="Sheng Y."/>
            <person name="Liu T."/>
            <person name="Pan Y."/>
            <person name="Xia L."/>
            <person name="Li J."/>
            <person name="Zhao F."/>
            <person name="Cao W."/>
        </authorList>
    </citation>
    <scope>NUCLEOTIDE SEQUENCE</scope>
    <source>
        <strain evidence="1">Dsil-2018</strain>
    </source>
</reference>
<evidence type="ECO:0000313" key="1">
    <source>
        <dbReference type="EMBL" id="KAH7967026.1"/>
    </source>
</evidence>
<dbReference type="Proteomes" id="UP000821865">
    <property type="component" value="Chromosome 2"/>
</dbReference>
<evidence type="ECO:0000313" key="2">
    <source>
        <dbReference type="Proteomes" id="UP000821865"/>
    </source>
</evidence>